<proteinExistence type="predicted"/>
<keyword evidence="2" id="KW-1185">Reference proteome</keyword>
<sequence>MPILLTRIWWTGSTLLIDAGESRQKQAGVAVFGGQQAATRLIDAGEGRQKQAGVVVFGEQRMNWRWRRASPSSVRSRRRGVAVFSGDLATWRREGS</sequence>
<reference evidence="1" key="2">
    <citation type="submission" date="2018-05" db="EMBL/GenBank/DDBJ databases">
        <title>OmerRS3 (Oryza meridionalis Reference Sequence Version 3).</title>
        <authorList>
            <person name="Zhang J."/>
            <person name="Kudrna D."/>
            <person name="Lee S."/>
            <person name="Talag J."/>
            <person name="Welchert J."/>
            <person name="Wing R.A."/>
        </authorList>
    </citation>
    <scope>NUCLEOTIDE SEQUENCE [LARGE SCALE GENOMIC DNA]</scope>
    <source>
        <strain evidence="1">cv. OR44</strain>
    </source>
</reference>
<evidence type="ECO:0000313" key="1">
    <source>
        <dbReference type="EnsemblPlants" id="OMERI04G24110.1"/>
    </source>
</evidence>
<organism evidence="1">
    <name type="scientific">Oryza meridionalis</name>
    <dbReference type="NCBI Taxonomy" id="40149"/>
    <lineage>
        <taxon>Eukaryota</taxon>
        <taxon>Viridiplantae</taxon>
        <taxon>Streptophyta</taxon>
        <taxon>Embryophyta</taxon>
        <taxon>Tracheophyta</taxon>
        <taxon>Spermatophyta</taxon>
        <taxon>Magnoliopsida</taxon>
        <taxon>Liliopsida</taxon>
        <taxon>Poales</taxon>
        <taxon>Poaceae</taxon>
        <taxon>BOP clade</taxon>
        <taxon>Oryzoideae</taxon>
        <taxon>Oryzeae</taxon>
        <taxon>Oryzinae</taxon>
        <taxon>Oryza</taxon>
    </lineage>
</organism>
<protein>
    <submittedName>
        <fullName evidence="1">Uncharacterized protein</fullName>
    </submittedName>
</protein>
<reference evidence="1" key="1">
    <citation type="submission" date="2015-04" db="UniProtKB">
        <authorList>
            <consortium name="EnsemblPlants"/>
        </authorList>
    </citation>
    <scope>IDENTIFICATION</scope>
</reference>
<accession>A0A0E0DJN7</accession>
<dbReference type="EnsemblPlants" id="OMERI04G24110.1">
    <property type="protein sequence ID" value="OMERI04G24110.1"/>
    <property type="gene ID" value="OMERI04G24110"/>
</dbReference>
<dbReference type="HOGENOM" id="CLU_2363291_0_0_1"/>
<dbReference type="AlphaFoldDB" id="A0A0E0DJN7"/>
<evidence type="ECO:0000313" key="2">
    <source>
        <dbReference type="Proteomes" id="UP000008021"/>
    </source>
</evidence>
<dbReference type="Proteomes" id="UP000008021">
    <property type="component" value="Chromosome 4"/>
</dbReference>
<name>A0A0E0DJN7_9ORYZ</name>
<dbReference type="Gramene" id="OMERI04G24110.1">
    <property type="protein sequence ID" value="OMERI04G24110.1"/>
    <property type="gene ID" value="OMERI04G24110"/>
</dbReference>